<dbReference type="AlphaFoldDB" id="U5GYZ3"/>
<evidence type="ECO:0000256" key="5">
    <source>
        <dbReference type="ARBA" id="ARBA00023136"/>
    </source>
</evidence>
<dbReference type="OrthoDB" id="6730379at2759"/>
<feature type="domain" description="Major facilitator superfamily (MFS) profile" evidence="7">
    <location>
        <begin position="66"/>
        <end position="487"/>
    </location>
</feature>
<feature type="transmembrane region" description="Helical" evidence="6">
    <location>
        <begin position="339"/>
        <end position="361"/>
    </location>
</feature>
<dbReference type="Pfam" id="PF07690">
    <property type="entry name" value="MFS_1"/>
    <property type="match status" value="1"/>
</dbReference>
<dbReference type="SUPFAM" id="SSF103473">
    <property type="entry name" value="MFS general substrate transporter"/>
    <property type="match status" value="1"/>
</dbReference>
<evidence type="ECO:0000256" key="2">
    <source>
        <dbReference type="ARBA" id="ARBA00022448"/>
    </source>
</evidence>
<dbReference type="GO" id="GO:0022857">
    <property type="term" value="F:transmembrane transporter activity"/>
    <property type="evidence" value="ECO:0007669"/>
    <property type="project" value="InterPro"/>
</dbReference>
<dbReference type="EMBL" id="GL541644">
    <property type="protein sequence ID" value="KDE09502.1"/>
    <property type="molecule type" value="Genomic_DNA"/>
</dbReference>
<comment type="subcellular location">
    <subcellularLocation>
        <location evidence="1">Membrane</location>
        <topology evidence="1">Multi-pass membrane protein</topology>
    </subcellularLocation>
</comment>
<reference evidence="8 10" key="3">
    <citation type="journal article" date="2015" name="BMC Genomics">
        <title>Sex and parasites: genomic and transcriptomic analysis of Microbotryum lychnidis-dioicae, the biotrophic and plant-castrating anther smut fungus.</title>
        <authorList>
            <person name="Perlin M.H."/>
            <person name="Amselem J."/>
            <person name="Fontanillas E."/>
            <person name="Toh S.S."/>
            <person name="Chen Z."/>
            <person name="Goldberg J."/>
            <person name="Duplessis S."/>
            <person name="Henrissat B."/>
            <person name="Young S."/>
            <person name="Zeng Q."/>
            <person name="Aguileta G."/>
            <person name="Petit E."/>
            <person name="Badouin H."/>
            <person name="Andrews J."/>
            <person name="Razeeq D."/>
            <person name="Gabaldon T."/>
            <person name="Quesneville H."/>
            <person name="Giraud T."/>
            <person name="Hood M.E."/>
            <person name="Schultz D.J."/>
            <person name="Cuomo C.A."/>
        </authorList>
    </citation>
    <scope>NUCLEOTIDE SEQUENCE [LARGE SCALE GENOMIC DNA]</scope>
    <source>
        <strain evidence="10">p1A1 Lamole</strain>
        <strain evidence="8">P1A1 Lamole</strain>
    </source>
</reference>
<dbReference type="InterPro" id="IPR011701">
    <property type="entry name" value="MFS"/>
</dbReference>
<dbReference type="FunCoup" id="U5GYZ3">
    <property type="interactions" value="42"/>
</dbReference>
<evidence type="ECO:0000259" key="7">
    <source>
        <dbReference type="PROSITE" id="PS50850"/>
    </source>
</evidence>
<evidence type="ECO:0000256" key="3">
    <source>
        <dbReference type="ARBA" id="ARBA00022692"/>
    </source>
</evidence>
<dbReference type="PANTHER" id="PTHR43791">
    <property type="entry name" value="PERMEASE-RELATED"/>
    <property type="match status" value="1"/>
</dbReference>
<feature type="transmembrane region" description="Helical" evidence="6">
    <location>
        <begin position="203"/>
        <end position="223"/>
    </location>
</feature>
<dbReference type="PANTHER" id="PTHR43791:SF36">
    <property type="entry name" value="TRANSPORTER, PUTATIVE (AFU_ORTHOLOGUE AFUA_6G08340)-RELATED"/>
    <property type="match status" value="1"/>
</dbReference>
<feature type="transmembrane region" description="Helical" evidence="6">
    <location>
        <begin position="171"/>
        <end position="191"/>
    </location>
</feature>
<dbReference type="GO" id="GO:0016020">
    <property type="term" value="C:membrane"/>
    <property type="evidence" value="ECO:0007669"/>
    <property type="project" value="UniProtKB-SubCell"/>
</dbReference>
<dbReference type="OMA" id="RMGAWYC"/>
<evidence type="ECO:0000256" key="1">
    <source>
        <dbReference type="ARBA" id="ARBA00004141"/>
    </source>
</evidence>
<evidence type="ECO:0000313" key="10">
    <source>
        <dbReference type="Proteomes" id="UP000017200"/>
    </source>
</evidence>
<name>U5GYZ3_USTV1</name>
<dbReference type="InterPro" id="IPR036259">
    <property type="entry name" value="MFS_trans_sf"/>
</dbReference>
<evidence type="ECO:0000313" key="9">
    <source>
        <dbReference type="EnsemblFungi" id="MVLG_00402T0"/>
    </source>
</evidence>
<reference evidence="9" key="4">
    <citation type="submission" date="2015-06" db="UniProtKB">
        <authorList>
            <consortium name="EnsemblFungi"/>
        </authorList>
    </citation>
    <scope>IDENTIFICATION</scope>
</reference>
<evidence type="ECO:0000313" key="8">
    <source>
        <dbReference type="EMBL" id="KDE09502.1"/>
    </source>
</evidence>
<feature type="transmembrane region" description="Helical" evidence="6">
    <location>
        <begin position="430"/>
        <end position="449"/>
    </location>
</feature>
<dbReference type="InParanoid" id="U5GYZ3"/>
<feature type="transmembrane region" description="Helical" evidence="6">
    <location>
        <begin position="112"/>
        <end position="130"/>
    </location>
</feature>
<feature type="transmembrane region" description="Helical" evidence="6">
    <location>
        <begin position="398"/>
        <end position="418"/>
    </location>
</feature>
<protein>
    <recommendedName>
        <fullName evidence="7">Major facilitator superfamily (MFS) profile domain-containing protein</fullName>
    </recommendedName>
</protein>
<feature type="transmembrane region" description="Helical" evidence="6">
    <location>
        <begin position="302"/>
        <end position="327"/>
    </location>
</feature>
<keyword evidence="4 6" id="KW-1133">Transmembrane helix</keyword>
<organism evidence="8">
    <name type="scientific">Microbotryum lychnidis-dioicae (strain p1A1 Lamole / MvSl-1064)</name>
    <name type="common">Anther smut fungus</name>
    <dbReference type="NCBI Taxonomy" id="683840"/>
    <lineage>
        <taxon>Eukaryota</taxon>
        <taxon>Fungi</taxon>
        <taxon>Dikarya</taxon>
        <taxon>Basidiomycota</taxon>
        <taxon>Pucciniomycotina</taxon>
        <taxon>Microbotryomycetes</taxon>
        <taxon>Microbotryales</taxon>
        <taxon>Microbotryaceae</taxon>
        <taxon>Microbotryum</taxon>
    </lineage>
</organism>
<reference evidence="8" key="2">
    <citation type="submission" date="2010-11" db="EMBL/GenBank/DDBJ databases">
        <authorList>
            <consortium name="The Broad Institute Genome Sequencing Platform"/>
            <person name="Earl A."/>
            <person name="Ward D."/>
            <person name="Feldgarden M."/>
            <person name="Gevers D."/>
            <person name="Butler R."/>
            <person name="Young S.K."/>
            <person name="Zeng Q."/>
            <person name="Gargeya S."/>
            <person name="Fitzgerald M."/>
            <person name="Haas B."/>
            <person name="Abouelleil A."/>
            <person name="Alvarado L."/>
            <person name="Arachchi H.M."/>
            <person name="Berlin A."/>
            <person name="Brown A."/>
            <person name="Chapman S.B."/>
            <person name="Chen Z."/>
            <person name="Dunbar C."/>
            <person name="Freedman E."/>
            <person name="Gearin G."/>
            <person name="Gellesch M."/>
            <person name="Goldberg J."/>
            <person name="Griggs A."/>
            <person name="Gujja S."/>
            <person name="Heilman E."/>
            <person name="Heiman D."/>
            <person name="Howarth C."/>
            <person name="Larson L."/>
            <person name="Lui A."/>
            <person name="MacDonald P.J.P."/>
            <person name="Mehta T."/>
            <person name="Montmayeur A."/>
            <person name="Murphy C."/>
            <person name="Neiman D."/>
            <person name="Pearson M."/>
            <person name="Priest M."/>
            <person name="Roberts A."/>
            <person name="Saif S."/>
            <person name="Shea T."/>
            <person name="Shenoy N."/>
            <person name="Sisk P."/>
            <person name="Stolte C."/>
            <person name="Sykes S."/>
            <person name="White J."/>
            <person name="Yandava C."/>
            <person name="Wortman J."/>
            <person name="Nusbaum C."/>
            <person name="Birren B."/>
        </authorList>
    </citation>
    <scope>NUCLEOTIDE SEQUENCE</scope>
    <source>
        <strain evidence="8">P1A1 Lamole</strain>
    </source>
</reference>
<dbReference type="STRING" id="683840.U5GYZ3"/>
<keyword evidence="3 6" id="KW-0812">Transmembrane</keyword>
<keyword evidence="10" id="KW-1185">Reference proteome</keyword>
<sequence>MLGPWTIRKWQTLSSRSTTRCPASLPIASADMTTRLSGCYKRLNGTPNPPSPEEERELIKLIDWRILPLIFFGAAMQYADKAALSVGALFGLIRDLKLFVAQTGGTFDTHKYTLVSIIYYVGYVVGTPILSPIAQRFPTGKICSLYVLLWGIVTLLTPTCTGFEGIMGQRFVLGILEGGVSPAFLTILGMWYRKREQALRAPILYSANGFFGVPLLAMVYGIVHIGSRAHAWKSIYYFIGVLTIIFACFLYVFLPDSPVSAKWLTSRQRYVAVERLRDNQAGLNSKRLKGSHLLEAVCDIKVVVLMLATFCTCASAGVIGAFSPLVISKGYGADALRTLLLLMPTGLVAGFSNIIGGYIALKYKNTRIAVIISLSILSATGTALQWRLTLAKKEGLLAGVYLIVASSGALGGLTGLALSNTAGATKKIAVSGLVFISIAGANIATPFLFKKSEQPRYPFAFKVTMILQCAGIGLCVVYGALCIHENRRRDRSVEKQAQDLAFSDSTDKRNAAFRYVW</sequence>
<dbReference type="EMBL" id="AEIJ01000029">
    <property type="status" value="NOT_ANNOTATED_CDS"/>
    <property type="molecule type" value="Genomic_DNA"/>
</dbReference>
<reference evidence="10" key="1">
    <citation type="submission" date="2010-11" db="EMBL/GenBank/DDBJ databases">
        <title>The genome sequence of Microbotryum violaceum strain p1A1 Lamole.</title>
        <authorList>
            <person name="Cuomo C."/>
            <person name="Perlin M."/>
            <person name="Young S.K."/>
            <person name="Zeng Q."/>
            <person name="Gargeya S."/>
            <person name="Alvarado L."/>
            <person name="Berlin A."/>
            <person name="Chapman S.B."/>
            <person name="Chen Z."/>
            <person name="Freedman E."/>
            <person name="Gellesch M."/>
            <person name="Goldberg J."/>
            <person name="Griggs A."/>
            <person name="Gujja S."/>
            <person name="Heilman E."/>
            <person name="Heiman D."/>
            <person name="Howarth C."/>
            <person name="Mehta T."/>
            <person name="Neiman D."/>
            <person name="Pearson M."/>
            <person name="Roberts A."/>
            <person name="Saif S."/>
            <person name="Shea T."/>
            <person name="Shenoy N."/>
            <person name="Sisk P."/>
            <person name="Stolte C."/>
            <person name="Sykes S."/>
            <person name="White J."/>
            <person name="Yandava C."/>
            <person name="Haas B."/>
            <person name="Nusbaum C."/>
            <person name="Birren B."/>
        </authorList>
    </citation>
    <scope>NUCLEOTIDE SEQUENCE [LARGE SCALE GENOMIC DNA]</scope>
    <source>
        <strain evidence="10">p1A1 Lamole</strain>
    </source>
</reference>
<dbReference type="Gene3D" id="1.20.1250.20">
    <property type="entry name" value="MFS general substrate transporter like domains"/>
    <property type="match status" value="2"/>
</dbReference>
<feature type="transmembrane region" description="Helical" evidence="6">
    <location>
        <begin position="142"/>
        <end position="159"/>
    </location>
</feature>
<feature type="transmembrane region" description="Helical" evidence="6">
    <location>
        <begin position="368"/>
        <end position="386"/>
    </location>
</feature>
<dbReference type="Proteomes" id="UP000017200">
    <property type="component" value="Unassembled WGS sequence"/>
</dbReference>
<feature type="transmembrane region" description="Helical" evidence="6">
    <location>
        <begin position="235"/>
        <end position="254"/>
    </location>
</feature>
<keyword evidence="5 6" id="KW-0472">Membrane</keyword>
<proteinExistence type="predicted"/>
<dbReference type="EnsemblFungi" id="MVLG_00402T0">
    <property type="protein sequence ID" value="MVLG_00402T0"/>
    <property type="gene ID" value="MVLG_00402"/>
</dbReference>
<gene>
    <name evidence="8" type="ORF">MVLG_00402</name>
</gene>
<evidence type="ECO:0000256" key="6">
    <source>
        <dbReference type="SAM" id="Phobius"/>
    </source>
</evidence>
<keyword evidence="2" id="KW-0813">Transport</keyword>
<dbReference type="InterPro" id="IPR020846">
    <property type="entry name" value="MFS_dom"/>
</dbReference>
<feature type="transmembrane region" description="Helical" evidence="6">
    <location>
        <begin position="461"/>
        <end position="481"/>
    </location>
</feature>
<evidence type="ECO:0000256" key="4">
    <source>
        <dbReference type="ARBA" id="ARBA00022989"/>
    </source>
</evidence>
<feature type="transmembrane region" description="Helical" evidence="6">
    <location>
        <begin position="66"/>
        <end position="92"/>
    </location>
</feature>
<accession>U5GYZ3</accession>
<dbReference type="PROSITE" id="PS50850">
    <property type="entry name" value="MFS"/>
    <property type="match status" value="1"/>
</dbReference>